<comment type="similarity">
    <text evidence="2">Belongs to the FlgN family.</text>
</comment>
<evidence type="ECO:0000256" key="4">
    <source>
        <dbReference type="SAM" id="MobiDB-lite"/>
    </source>
</evidence>
<dbReference type="Proteomes" id="UP000621859">
    <property type="component" value="Unassembled WGS sequence"/>
</dbReference>
<dbReference type="InterPro" id="IPR036679">
    <property type="entry name" value="FlgN-like_sf"/>
</dbReference>
<dbReference type="EMBL" id="BMLY01000006">
    <property type="protein sequence ID" value="GGP27496.1"/>
    <property type="molecule type" value="Genomic_DNA"/>
</dbReference>
<evidence type="ECO:0000313" key="5">
    <source>
        <dbReference type="EMBL" id="GGP27496.1"/>
    </source>
</evidence>
<feature type="region of interest" description="Disordered" evidence="4">
    <location>
        <begin position="145"/>
        <end position="166"/>
    </location>
</feature>
<comment type="function">
    <text evidence="1">Required for the efficient initiation of filament assembly.</text>
</comment>
<gene>
    <name evidence="5" type="ORF">GCM10010971_33150</name>
</gene>
<sequence>MIPFFVATTPVVQTQSVIELIQNASTALEALLKLLHQEQDCLVNNRIDELGGLLQAKQQAANTTEQATSLVEAWFSANGIASQQADVQRWFEANQPDGIDAWNNLREQARQAAAINRSNGQLIDTRRQLVDGFVADLVQDRDDGSQVYSGTGQISGRPGSITRDKA</sequence>
<accession>A0ABQ2PQ79</accession>
<dbReference type="InterPro" id="IPR007809">
    <property type="entry name" value="FlgN-like"/>
</dbReference>
<keyword evidence="6" id="KW-1185">Reference proteome</keyword>
<protein>
    <recommendedName>
        <fullName evidence="7">Flagella synthesis protein FlgN</fullName>
    </recommendedName>
</protein>
<evidence type="ECO:0008006" key="7">
    <source>
        <dbReference type="Google" id="ProtNLM"/>
    </source>
</evidence>
<dbReference type="SUPFAM" id="SSF140566">
    <property type="entry name" value="FlgN-like"/>
    <property type="match status" value="1"/>
</dbReference>
<name>A0ABQ2PQ79_9NEIS</name>
<dbReference type="Gene3D" id="1.20.58.300">
    <property type="entry name" value="FlgN-like"/>
    <property type="match status" value="1"/>
</dbReference>
<evidence type="ECO:0000256" key="1">
    <source>
        <dbReference type="ARBA" id="ARBA00002397"/>
    </source>
</evidence>
<evidence type="ECO:0000256" key="3">
    <source>
        <dbReference type="ARBA" id="ARBA00022795"/>
    </source>
</evidence>
<organism evidence="5 6">
    <name type="scientific">Silvimonas amylolytica</name>
    <dbReference type="NCBI Taxonomy" id="449663"/>
    <lineage>
        <taxon>Bacteria</taxon>
        <taxon>Pseudomonadati</taxon>
        <taxon>Pseudomonadota</taxon>
        <taxon>Betaproteobacteria</taxon>
        <taxon>Neisseriales</taxon>
        <taxon>Chitinibacteraceae</taxon>
        <taxon>Silvimonas</taxon>
    </lineage>
</organism>
<dbReference type="Pfam" id="PF05130">
    <property type="entry name" value="FlgN"/>
    <property type="match status" value="1"/>
</dbReference>
<keyword evidence="3" id="KW-1005">Bacterial flagellum biogenesis</keyword>
<evidence type="ECO:0000256" key="2">
    <source>
        <dbReference type="ARBA" id="ARBA00007703"/>
    </source>
</evidence>
<comment type="caution">
    <text evidence="5">The sequence shown here is derived from an EMBL/GenBank/DDBJ whole genome shotgun (WGS) entry which is preliminary data.</text>
</comment>
<proteinExistence type="inferred from homology"/>
<evidence type="ECO:0000313" key="6">
    <source>
        <dbReference type="Proteomes" id="UP000621859"/>
    </source>
</evidence>
<reference evidence="6" key="1">
    <citation type="journal article" date="2019" name="Int. J. Syst. Evol. Microbiol.">
        <title>The Global Catalogue of Microorganisms (GCM) 10K type strain sequencing project: providing services to taxonomists for standard genome sequencing and annotation.</title>
        <authorList>
            <consortium name="The Broad Institute Genomics Platform"/>
            <consortium name="The Broad Institute Genome Sequencing Center for Infectious Disease"/>
            <person name="Wu L."/>
            <person name="Ma J."/>
        </authorList>
    </citation>
    <scope>NUCLEOTIDE SEQUENCE [LARGE SCALE GENOMIC DNA]</scope>
    <source>
        <strain evidence="6">CGMCC 1.8860</strain>
    </source>
</reference>